<gene>
    <name evidence="2" type="ORF">EJP77_01515</name>
</gene>
<evidence type="ECO:0000259" key="1">
    <source>
        <dbReference type="Pfam" id="PF00903"/>
    </source>
</evidence>
<dbReference type="OrthoDB" id="9795306at2"/>
<evidence type="ECO:0000313" key="2">
    <source>
        <dbReference type="EMBL" id="RUT35724.1"/>
    </source>
</evidence>
<dbReference type="AlphaFoldDB" id="A0A433XNV9"/>
<accession>A0A433XNV9</accession>
<dbReference type="RefSeq" id="WP_127197424.1">
    <property type="nucleotide sequence ID" value="NZ_RZNX01000001.1"/>
</dbReference>
<dbReference type="CDD" id="cd06588">
    <property type="entry name" value="PhnB_like"/>
    <property type="match status" value="1"/>
</dbReference>
<protein>
    <submittedName>
        <fullName evidence="2">VOC family protein</fullName>
    </submittedName>
</protein>
<dbReference type="InterPro" id="IPR004360">
    <property type="entry name" value="Glyas_Fos-R_dOase_dom"/>
</dbReference>
<evidence type="ECO:0000313" key="3">
    <source>
        <dbReference type="Proteomes" id="UP000272464"/>
    </source>
</evidence>
<comment type="caution">
    <text evidence="2">The sequence shown here is derived from an EMBL/GenBank/DDBJ whole genome shotgun (WGS) entry which is preliminary data.</text>
</comment>
<dbReference type="Pfam" id="PF00903">
    <property type="entry name" value="Glyoxalase"/>
    <property type="match status" value="1"/>
</dbReference>
<dbReference type="EMBL" id="RZNX01000001">
    <property type="protein sequence ID" value="RUT35724.1"/>
    <property type="molecule type" value="Genomic_DNA"/>
</dbReference>
<dbReference type="SUPFAM" id="SSF54593">
    <property type="entry name" value="Glyoxalase/Bleomycin resistance protein/Dihydroxybiphenyl dioxygenase"/>
    <property type="match status" value="1"/>
</dbReference>
<keyword evidence="3" id="KW-1185">Reference proteome</keyword>
<sequence>MIVGMYPYLVTNGNGQEAVKFYESALEAEVLAVQTFGDMPDNPEHPTPPEAKNLVLNAHLKVGNTDLMLSDNFPGQPYQIGSQVTIALTVNEAKKAEEIFAKLQEDGQVIMQLQETFWSPLYGQLTDKFGVTWQISTLGDNYK</sequence>
<dbReference type="InterPro" id="IPR029068">
    <property type="entry name" value="Glyas_Bleomycin-R_OHBP_Dase"/>
</dbReference>
<feature type="domain" description="Glyoxalase/fosfomycin resistance/dioxygenase" evidence="1">
    <location>
        <begin position="10"/>
        <end position="135"/>
    </location>
</feature>
<organism evidence="2 3">
    <name type="scientific">Paenibacillus zeisoli</name>
    <dbReference type="NCBI Taxonomy" id="2496267"/>
    <lineage>
        <taxon>Bacteria</taxon>
        <taxon>Bacillati</taxon>
        <taxon>Bacillota</taxon>
        <taxon>Bacilli</taxon>
        <taxon>Bacillales</taxon>
        <taxon>Paenibacillaceae</taxon>
        <taxon>Paenibacillus</taxon>
    </lineage>
</organism>
<dbReference type="PANTHER" id="PTHR33990">
    <property type="entry name" value="PROTEIN YJDN-RELATED"/>
    <property type="match status" value="1"/>
</dbReference>
<dbReference type="Proteomes" id="UP000272464">
    <property type="component" value="Unassembled WGS sequence"/>
</dbReference>
<dbReference type="Gene3D" id="3.10.180.10">
    <property type="entry name" value="2,3-Dihydroxybiphenyl 1,2-Dioxygenase, domain 1"/>
    <property type="match status" value="1"/>
</dbReference>
<dbReference type="PANTHER" id="PTHR33990:SF1">
    <property type="entry name" value="PROTEIN YJDN"/>
    <property type="match status" value="1"/>
</dbReference>
<dbReference type="InterPro" id="IPR028973">
    <property type="entry name" value="PhnB-like"/>
</dbReference>
<reference evidence="2 3" key="1">
    <citation type="submission" date="2018-12" db="EMBL/GenBank/DDBJ databases">
        <authorList>
            <person name="Sun L."/>
            <person name="Chen Z."/>
        </authorList>
    </citation>
    <scope>NUCLEOTIDE SEQUENCE [LARGE SCALE GENOMIC DNA]</scope>
    <source>
        <strain evidence="2 3">3-5-3</strain>
    </source>
</reference>
<name>A0A433XNV9_9BACL</name>
<proteinExistence type="predicted"/>